<proteinExistence type="predicted"/>
<keyword evidence="6" id="KW-0482">Metalloprotease</keyword>
<feature type="chain" id="PRO_5047297343" evidence="7">
    <location>
        <begin position="17"/>
        <end position="446"/>
    </location>
</feature>
<evidence type="ECO:0000256" key="4">
    <source>
        <dbReference type="ARBA" id="ARBA00022801"/>
    </source>
</evidence>
<keyword evidence="11" id="KW-1185">Reference proteome</keyword>
<feature type="signal peptide" evidence="7">
    <location>
        <begin position="1"/>
        <end position="16"/>
    </location>
</feature>
<evidence type="ECO:0000259" key="9">
    <source>
        <dbReference type="Pfam" id="PF08239"/>
    </source>
</evidence>
<keyword evidence="3" id="KW-0479">Metal-binding</keyword>
<accession>A0ABU1VP40</accession>
<evidence type="ECO:0000256" key="2">
    <source>
        <dbReference type="ARBA" id="ARBA00022670"/>
    </source>
</evidence>
<dbReference type="Pfam" id="PF08239">
    <property type="entry name" value="SH3_3"/>
    <property type="match status" value="1"/>
</dbReference>
<keyword evidence="7" id="KW-0732">Signal</keyword>
<evidence type="ECO:0000313" key="11">
    <source>
        <dbReference type="Proteomes" id="UP001267878"/>
    </source>
</evidence>
<evidence type="ECO:0000256" key="1">
    <source>
        <dbReference type="ARBA" id="ARBA00001947"/>
    </source>
</evidence>
<sequence>MRLFMPLSLCAGFAIAATLAATLSASGVTGMSAVVHKPKVSVHAKPDFASQEVTSLARDTQVRIDGQEGLWYRVTLAGGGTGYVRVNELRMAATAPVQGDDAGALVTGKAGKGRVSETAGVRGIDESDLRGAGFDGAQLAAMEGHRVTSDVAAAWAGGRGWQATQVAYAAEGQAARGQGTATQAEKRAGTSAAAGLLGRFSSAAQSMLGIADKAASKSEGELLEEELALGPQIAGRILGARPLWSDAAAQQRTNTIGRWVASQTVRPELPWTFGVIDTPEINAFAAPGGYVLVTRGMYELAGSDEELAGVLAHEINHVVHRDHYTVIRQQELQEAGKDLISSQVSTGGGIAGSMARSYVEKHGATIMMTGLDREAEYRSDEVAQIYLARSGLNPLALYAVLQKMAAMGGSASGLAQLYKTHPPLDERLERLDRHGDGALAQYEQRN</sequence>
<feature type="domain" description="SH3b" evidence="9">
    <location>
        <begin position="40"/>
        <end position="85"/>
    </location>
</feature>
<dbReference type="EMBL" id="JAVDVW010000001">
    <property type="protein sequence ID" value="MDR7099247.1"/>
    <property type="molecule type" value="Genomic_DNA"/>
</dbReference>
<dbReference type="InterPro" id="IPR001915">
    <property type="entry name" value="Peptidase_M48"/>
</dbReference>
<keyword evidence="4" id="KW-0378">Hydrolase</keyword>
<evidence type="ECO:0000259" key="8">
    <source>
        <dbReference type="Pfam" id="PF01435"/>
    </source>
</evidence>
<name>A0ABU1VP40_9GAMM</name>
<keyword evidence="5" id="KW-0862">Zinc</keyword>
<evidence type="ECO:0000256" key="6">
    <source>
        <dbReference type="ARBA" id="ARBA00023049"/>
    </source>
</evidence>
<dbReference type="Pfam" id="PF01435">
    <property type="entry name" value="Peptidase_M48"/>
    <property type="match status" value="1"/>
</dbReference>
<keyword evidence="2 10" id="KW-0645">Protease</keyword>
<dbReference type="GO" id="GO:0006508">
    <property type="term" value="P:proteolysis"/>
    <property type="evidence" value="ECO:0007669"/>
    <property type="project" value="UniProtKB-KW"/>
</dbReference>
<dbReference type="Gene3D" id="3.30.2010.10">
    <property type="entry name" value="Metalloproteases ('zincins'), catalytic domain"/>
    <property type="match status" value="1"/>
</dbReference>
<comment type="cofactor">
    <cofactor evidence="1">
        <name>Zn(2+)</name>
        <dbReference type="ChEBI" id="CHEBI:29105"/>
    </cofactor>
</comment>
<dbReference type="PANTHER" id="PTHR22726">
    <property type="entry name" value="METALLOENDOPEPTIDASE OMA1"/>
    <property type="match status" value="1"/>
</dbReference>
<dbReference type="GO" id="GO:0008233">
    <property type="term" value="F:peptidase activity"/>
    <property type="evidence" value="ECO:0007669"/>
    <property type="project" value="UniProtKB-KW"/>
</dbReference>
<evidence type="ECO:0000256" key="3">
    <source>
        <dbReference type="ARBA" id="ARBA00022723"/>
    </source>
</evidence>
<dbReference type="InterPro" id="IPR051156">
    <property type="entry name" value="Mito/Outer_Membr_Metalloprot"/>
</dbReference>
<evidence type="ECO:0000256" key="5">
    <source>
        <dbReference type="ARBA" id="ARBA00022833"/>
    </source>
</evidence>
<dbReference type="PANTHER" id="PTHR22726:SF1">
    <property type="entry name" value="METALLOENDOPEPTIDASE OMA1, MITOCHONDRIAL"/>
    <property type="match status" value="1"/>
</dbReference>
<gene>
    <name evidence="10" type="ORF">J2X04_001594</name>
</gene>
<evidence type="ECO:0000313" key="10">
    <source>
        <dbReference type="EMBL" id="MDR7099247.1"/>
    </source>
</evidence>
<evidence type="ECO:0000256" key="7">
    <source>
        <dbReference type="SAM" id="SignalP"/>
    </source>
</evidence>
<dbReference type="RefSeq" id="WP_310053452.1">
    <property type="nucleotide sequence ID" value="NZ_JAVDVW010000001.1"/>
</dbReference>
<dbReference type="Proteomes" id="UP001267878">
    <property type="component" value="Unassembled WGS sequence"/>
</dbReference>
<feature type="domain" description="Peptidase M48" evidence="8">
    <location>
        <begin position="250"/>
        <end position="432"/>
    </location>
</feature>
<dbReference type="InterPro" id="IPR003646">
    <property type="entry name" value="SH3-like_bac-type"/>
</dbReference>
<dbReference type="Gene3D" id="2.30.30.40">
    <property type="entry name" value="SH3 Domains"/>
    <property type="match status" value="1"/>
</dbReference>
<organism evidence="10 11">
    <name type="scientific">Agrilutibacter niabensis</name>
    <dbReference type="NCBI Taxonomy" id="380628"/>
    <lineage>
        <taxon>Bacteria</taxon>
        <taxon>Pseudomonadati</taxon>
        <taxon>Pseudomonadota</taxon>
        <taxon>Gammaproteobacteria</taxon>
        <taxon>Lysobacterales</taxon>
        <taxon>Lysobacteraceae</taxon>
        <taxon>Agrilutibacter</taxon>
    </lineage>
</organism>
<comment type="caution">
    <text evidence="10">The sequence shown here is derived from an EMBL/GenBank/DDBJ whole genome shotgun (WGS) entry which is preliminary data.</text>
</comment>
<protein>
    <submittedName>
        <fullName evidence="10">Zn-dependent protease with chaperone function</fullName>
    </submittedName>
</protein>
<reference evidence="10 11" key="1">
    <citation type="submission" date="2023-07" db="EMBL/GenBank/DDBJ databases">
        <title>Sorghum-associated microbial communities from plants grown in Nebraska, USA.</title>
        <authorList>
            <person name="Schachtman D."/>
        </authorList>
    </citation>
    <scope>NUCLEOTIDE SEQUENCE [LARGE SCALE GENOMIC DNA]</scope>
    <source>
        <strain evidence="10 11">BE187</strain>
    </source>
</reference>